<dbReference type="Pfam" id="PF02450">
    <property type="entry name" value="LCAT"/>
    <property type="match status" value="1"/>
</dbReference>
<sequence>MKTAKRLSYFLFLLVMCWTNAVGTGWARERELFVEAAWAWVEKGEVRIQAQLSTSPERIELEIAQDGENKSRTFRNDSRISAAVQPTGDSPLLISLREPDEDEPLVSWQLDLAGRDMTYAEKLTVKKASWGRRAEVNAELLALTTLFEQRQGQTTSQADEVEAVSHNEDESGIDESDSNDADQTLDELAQEFYADFAASGKPEEIELRSREVIFELEPNDTFGKADWLFDGKDARGKIGAAGDVDYWKIKGTKHGRMNVSLREIPYGQDYQLYVFDAEQNELGRSERPEESDESVEGIGLEKDQWYYIAVKGQRESHHKDFYYRLRADFLADQSDAKADGYEPNNTLQEAHELPADFSASLTGNLHANTDVDYYRYSFSLTSTFMVDLKDIPAGMDMDLYVQDEQGKVLAKSEKPKNANEQIIMNVNPGSYIIKVMASKRSGFTPNSYKLNVAAKTIPVILIPGIGGSRLVAEENGKASEIWLGLGDSLLGINDPKHRRLLSLEPTRPNSVEVRPRETGVTIYPERDDEGFSAIEYLSYSPLDPVRNMTEQYYSMVKELERMGYKKHRTIFAMPYDWRYSSTKNATELKKKIDLALERSGARQVHLVAHSMGGLLTRETLLANVSYQPKINRIVYMGTPFLGSPRAYQAIKYGYNFSIPWMDEETGKIISEYAPAVYELLPSKKYFETAGFLRKNRNDTYSYTEFLQDKKIRLDYAPLVKQGGSLHEKWDKKTINVPQYSIVGTGQTTFLGYFFDAYHNEWVPYYDQGLGDGTVPYISANYAQKDIKKRYYVTGEHAKLPTIPEVMKQVTQLLKGIEETQPGLRNQVPGKSAKYLYYIISKEDGTFPELTFHKNGSIITLAADEKEVRDDLAIEYHGNIVVIHVLDQEELEFETPPPQQDENSPKFIIKRFSSEDSRDDEEHGKRYRLDEHGLSQEKHSVD</sequence>
<gene>
    <name evidence="2" type="ORF">BAG01nite_16030</name>
    <name evidence="3" type="ORF">EB820_15745</name>
</gene>
<dbReference type="SUPFAM" id="SSF53474">
    <property type="entry name" value="alpha/beta-Hydrolases"/>
    <property type="match status" value="1"/>
</dbReference>
<feature type="region of interest" description="Disordered" evidence="1">
    <location>
        <begin position="151"/>
        <end position="180"/>
    </location>
</feature>
<organism evidence="3 4">
    <name type="scientific">Brevibacillus agri</name>
    <dbReference type="NCBI Taxonomy" id="51101"/>
    <lineage>
        <taxon>Bacteria</taxon>
        <taxon>Bacillati</taxon>
        <taxon>Bacillota</taxon>
        <taxon>Bacilli</taxon>
        <taxon>Bacillales</taxon>
        <taxon>Paenibacillaceae</taxon>
        <taxon>Brevibacillus</taxon>
    </lineage>
</organism>
<dbReference type="EMBL" id="BJOD01000013">
    <property type="protein sequence ID" value="GED25501.1"/>
    <property type="molecule type" value="Genomic_DNA"/>
</dbReference>
<dbReference type="InterPro" id="IPR029058">
    <property type="entry name" value="AB_hydrolase_fold"/>
</dbReference>
<dbReference type="EMBL" id="RHHN01000047">
    <property type="protein sequence ID" value="RNB53554.1"/>
    <property type="molecule type" value="Genomic_DNA"/>
</dbReference>
<dbReference type="PANTHER" id="PTHR11440">
    <property type="entry name" value="LECITHIN-CHOLESTEROL ACYLTRANSFERASE-RELATED"/>
    <property type="match status" value="1"/>
</dbReference>
<dbReference type="InterPro" id="IPR003386">
    <property type="entry name" value="LACT/PDAT_acylTrfase"/>
</dbReference>
<evidence type="ECO:0000313" key="3">
    <source>
        <dbReference type="EMBL" id="RNB53554.1"/>
    </source>
</evidence>
<dbReference type="GeneID" id="82809608"/>
<dbReference type="OrthoDB" id="503948at2"/>
<feature type="compositionally biased region" description="Acidic residues" evidence="1">
    <location>
        <begin position="170"/>
        <end position="180"/>
    </location>
</feature>
<dbReference type="AlphaFoldDB" id="A0A3M8AQU8"/>
<evidence type="ECO:0000313" key="2">
    <source>
        <dbReference type="EMBL" id="GED25501.1"/>
    </source>
</evidence>
<feature type="region of interest" description="Disordered" evidence="1">
    <location>
        <begin position="892"/>
        <end position="941"/>
    </location>
</feature>
<evidence type="ECO:0000313" key="4">
    <source>
        <dbReference type="Proteomes" id="UP000276178"/>
    </source>
</evidence>
<proteinExistence type="predicted"/>
<reference evidence="3 4" key="1">
    <citation type="submission" date="2018-10" db="EMBL/GenBank/DDBJ databases">
        <title>Phylogenomics of Brevibacillus.</title>
        <authorList>
            <person name="Dunlap C."/>
        </authorList>
    </citation>
    <scope>NUCLEOTIDE SEQUENCE [LARGE SCALE GENOMIC DNA]</scope>
    <source>
        <strain evidence="3 4">NRRL NRS 1219</strain>
    </source>
</reference>
<dbReference type="Proteomes" id="UP000317180">
    <property type="component" value="Unassembled WGS sequence"/>
</dbReference>
<feature type="compositionally biased region" description="Basic and acidic residues" evidence="1">
    <location>
        <begin position="911"/>
        <end position="941"/>
    </location>
</feature>
<evidence type="ECO:0000256" key="1">
    <source>
        <dbReference type="SAM" id="MobiDB-lite"/>
    </source>
</evidence>
<dbReference type="Gene3D" id="3.40.50.1820">
    <property type="entry name" value="alpha/beta hydrolase"/>
    <property type="match status" value="1"/>
</dbReference>
<protein>
    <submittedName>
        <fullName evidence="3">Esterase</fullName>
    </submittedName>
</protein>
<dbReference type="GO" id="GO:0008374">
    <property type="term" value="F:O-acyltransferase activity"/>
    <property type="evidence" value="ECO:0007669"/>
    <property type="project" value="InterPro"/>
</dbReference>
<accession>A0A3M8AQU8</accession>
<dbReference type="Gene3D" id="2.60.120.380">
    <property type="match status" value="2"/>
</dbReference>
<evidence type="ECO:0000313" key="5">
    <source>
        <dbReference type="Proteomes" id="UP000317180"/>
    </source>
</evidence>
<comment type="caution">
    <text evidence="3">The sequence shown here is derived from an EMBL/GenBank/DDBJ whole genome shotgun (WGS) entry which is preliminary data.</text>
</comment>
<reference evidence="2 5" key="2">
    <citation type="submission" date="2019-06" db="EMBL/GenBank/DDBJ databases">
        <title>Whole genome shotgun sequence of Brevibacillus agri NBRC 15538.</title>
        <authorList>
            <person name="Hosoyama A."/>
            <person name="Uohara A."/>
            <person name="Ohji S."/>
            <person name="Ichikawa N."/>
        </authorList>
    </citation>
    <scope>NUCLEOTIDE SEQUENCE [LARGE SCALE GENOMIC DNA]</scope>
    <source>
        <strain evidence="2 5">NBRC 15538</strain>
    </source>
</reference>
<dbReference type="Proteomes" id="UP000276178">
    <property type="component" value="Unassembled WGS sequence"/>
</dbReference>
<keyword evidence="5" id="KW-1185">Reference proteome</keyword>
<dbReference type="RefSeq" id="WP_005830267.1">
    <property type="nucleotide sequence ID" value="NZ_BJOD01000013.1"/>
</dbReference>
<name>A0A3M8AQU8_9BACL</name>
<dbReference type="SUPFAM" id="SSF89260">
    <property type="entry name" value="Collagen-binding domain"/>
    <property type="match status" value="2"/>
</dbReference>
<dbReference type="GO" id="GO:0006629">
    <property type="term" value="P:lipid metabolic process"/>
    <property type="evidence" value="ECO:0007669"/>
    <property type="project" value="InterPro"/>
</dbReference>